<gene>
    <name evidence="2" type="ORF">FRUB_05451</name>
</gene>
<evidence type="ECO:0000313" key="2">
    <source>
        <dbReference type="EMBL" id="OWK40532.1"/>
    </source>
</evidence>
<dbReference type="InterPro" id="IPR001466">
    <property type="entry name" value="Beta-lactam-related"/>
</dbReference>
<dbReference type="Gene3D" id="3.40.710.10">
    <property type="entry name" value="DD-peptidase/beta-lactamase superfamily"/>
    <property type="match status" value="1"/>
</dbReference>
<dbReference type="PANTHER" id="PTHR46825">
    <property type="entry name" value="D-ALANYL-D-ALANINE-CARBOXYPEPTIDASE/ENDOPEPTIDASE AMPH"/>
    <property type="match status" value="1"/>
</dbReference>
<keyword evidence="3" id="KW-1185">Reference proteome</keyword>
<name>A0A225DGD7_9BACT</name>
<dbReference type="RefSeq" id="WP_238602754.1">
    <property type="nucleotide sequence ID" value="NZ_NIDE01000008.1"/>
</dbReference>
<dbReference type="Pfam" id="PF00144">
    <property type="entry name" value="Beta-lactamase"/>
    <property type="match status" value="1"/>
</dbReference>
<dbReference type="InterPro" id="IPR012338">
    <property type="entry name" value="Beta-lactam/transpept-like"/>
</dbReference>
<evidence type="ECO:0000259" key="1">
    <source>
        <dbReference type="Pfam" id="PF00144"/>
    </source>
</evidence>
<dbReference type="Proteomes" id="UP000214646">
    <property type="component" value="Unassembled WGS sequence"/>
</dbReference>
<dbReference type="AlphaFoldDB" id="A0A225DGD7"/>
<comment type="caution">
    <text evidence="2">The sequence shown here is derived from an EMBL/GenBank/DDBJ whole genome shotgun (WGS) entry which is preliminary data.</text>
</comment>
<dbReference type="InterPro" id="IPR050491">
    <property type="entry name" value="AmpC-like"/>
</dbReference>
<accession>A0A225DGD7</accession>
<dbReference type="InterPro" id="IPR006311">
    <property type="entry name" value="TAT_signal"/>
</dbReference>
<dbReference type="SUPFAM" id="SSF56601">
    <property type="entry name" value="beta-lactamase/transpeptidase-like"/>
    <property type="match status" value="1"/>
</dbReference>
<feature type="domain" description="Beta-lactamase-related" evidence="1">
    <location>
        <begin position="49"/>
        <end position="404"/>
    </location>
</feature>
<dbReference type="PANTHER" id="PTHR46825:SF9">
    <property type="entry name" value="BETA-LACTAMASE-RELATED DOMAIN-CONTAINING PROTEIN"/>
    <property type="match status" value="1"/>
</dbReference>
<evidence type="ECO:0000313" key="3">
    <source>
        <dbReference type="Proteomes" id="UP000214646"/>
    </source>
</evidence>
<reference evidence="3" key="1">
    <citation type="submission" date="2017-06" db="EMBL/GenBank/DDBJ databases">
        <title>Genome analysis of Fimbriiglobus ruber SP5, the first member of the order Planctomycetales with confirmed chitinolytic capability.</title>
        <authorList>
            <person name="Ravin N.V."/>
            <person name="Rakitin A.L."/>
            <person name="Ivanova A.A."/>
            <person name="Beletsky A.V."/>
            <person name="Kulichevskaya I.S."/>
            <person name="Mardanov A.V."/>
            <person name="Dedysh S.N."/>
        </authorList>
    </citation>
    <scope>NUCLEOTIDE SEQUENCE [LARGE SCALE GENOMIC DNA]</scope>
    <source>
        <strain evidence="3">SP5</strain>
    </source>
</reference>
<dbReference type="PROSITE" id="PS51318">
    <property type="entry name" value="TAT"/>
    <property type="match status" value="1"/>
</dbReference>
<dbReference type="EMBL" id="NIDE01000008">
    <property type="protein sequence ID" value="OWK40532.1"/>
    <property type="molecule type" value="Genomic_DNA"/>
</dbReference>
<organism evidence="2 3">
    <name type="scientific">Fimbriiglobus ruber</name>
    <dbReference type="NCBI Taxonomy" id="1908690"/>
    <lineage>
        <taxon>Bacteria</taxon>
        <taxon>Pseudomonadati</taxon>
        <taxon>Planctomycetota</taxon>
        <taxon>Planctomycetia</taxon>
        <taxon>Gemmatales</taxon>
        <taxon>Gemmataceae</taxon>
        <taxon>Fimbriiglobus</taxon>
    </lineage>
</organism>
<sequence>MSQDVEPNLSRRHFLRAAAMIAAGVTLPDFGHAADVPVTGGADPRLAPFDTLMTRFVVDNQVPGAALAVSYHGRLVYARGFGFANVEKKEPVKPNATFRIASVSKSLTAVAVLRLIERGKLKLSDRVWDHLKLTPHLDEKAEVDHRWKTITVHQCLHHTGGWDRDRSYDPIGIPWKIAKSLGTAPPPGPAQIVRYMMGQPLDFDPGTRFAYSNLGYLVLGRLIEAASGQKYGEFVHKEVLSPFQITRPHLARALPEHRPIGEVAYYDSKKRTGRCLYEPRRNAIVPLADGGENVEGFEAHGGWVASAVDLVRFASAFDHPEKSPLLGAAEVRTMWARPPGTAGATKAGKPRAAYYGCGWSVRPEGAAGKLNAWHNGLISGTSSLMIRRSDGIDLAVLFNTDANGAGKELSGLIDGDPIHGAADAVRDWPTIDLFDKLL</sequence>
<protein>
    <submittedName>
        <fullName evidence="2">Beta-lactamase</fullName>
    </submittedName>
</protein>
<proteinExistence type="predicted"/>